<evidence type="ECO:0000256" key="4">
    <source>
        <dbReference type="ARBA" id="ARBA00022679"/>
    </source>
</evidence>
<dbReference type="SUPFAM" id="SSF55874">
    <property type="entry name" value="ATPase domain of HSP90 chaperone/DNA topoisomerase II/histidine kinase"/>
    <property type="match status" value="1"/>
</dbReference>
<dbReference type="InterPro" id="IPR003661">
    <property type="entry name" value="HisK_dim/P_dom"/>
</dbReference>
<evidence type="ECO:0000259" key="8">
    <source>
        <dbReference type="PROSITE" id="PS50109"/>
    </source>
</evidence>
<dbReference type="SUPFAM" id="SSF47384">
    <property type="entry name" value="Homodimeric domain of signal transducing histidine kinase"/>
    <property type="match status" value="1"/>
</dbReference>
<reference evidence="9 10" key="1">
    <citation type="submission" date="2017-08" db="EMBL/GenBank/DDBJ databases">
        <authorList>
            <person name="de Groot N.N."/>
        </authorList>
    </citation>
    <scope>NUCLEOTIDE SEQUENCE [LARGE SCALE GENOMIC DNA]</scope>
    <source>
        <strain evidence="9 10">USBA 352</strain>
    </source>
</reference>
<keyword evidence="7" id="KW-0812">Transmembrane</keyword>
<dbReference type="PANTHER" id="PTHR42878:SF15">
    <property type="entry name" value="BACTERIOPHYTOCHROME"/>
    <property type="match status" value="1"/>
</dbReference>
<dbReference type="InterPro" id="IPR036097">
    <property type="entry name" value="HisK_dim/P_sf"/>
</dbReference>
<dbReference type="EC" id="2.7.13.3" evidence="2"/>
<dbReference type="SMART" id="SM00387">
    <property type="entry name" value="HATPase_c"/>
    <property type="match status" value="1"/>
</dbReference>
<dbReference type="Pfam" id="PF02518">
    <property type="entry name" value="HATPase_c"/>
    <property type="match status" value="1"/>
</dbReference>
<evidence type="ECO:0000256" key="5">
    <source>
        <dbReference type="ARBA" id="ARBA00022777"/>
    </source>
</evidence>
<dbReference type="EMBL" id="OBML01000001">
    <property type="protein sequence ID" value="SOB89128.1"/>
    <property type="molecule type" value="Genomic_DNA"/>
</dbReference>
<gene>
    <name evidence="9" type="ORF">SAMN05421512_10136</name>
</gene>
<comment type="catalytic activity">
    <reaction evidence="1">
        <text>ATP + protein L-histidine = ADP + protein N-phospho-L-histidine.</text>
        <dbReference type="EC" id="2.7.13.3"/>
    </reaction>
</comment>
<dbReference type="InterPro" id="IPR005467">
    <property type="entry name" value="His_kinase_dom"/>
</dbReference>
<dbReference type="InterPro" id="IPR004358">
    <property type="entry name" value="Sig_transdc_His_kin-like_C"/>
</dbReference>
<name>A0A285R5S6_9HYPH</name>
<evidence type="ECO:0000256" key="3">
    <source>
        <dbReference type="ARBA" id="ARBA00022553"/>
    </source>
</evidence>
<dbReference type="GO" id="GO:0000155">
    <property type="term" value="F:phosphorelay sensor kinase activity"/>
    <property type="evidence" value="ECO:0007669"/>
    <property type="project" value="InterPro"/>
</dbReference>
<evidence type="ECO:0000313" key="10">
    <source>
        <dbReference type="Proteomes" id="UP000219331"/>
    </source>
</evidence>
<evidence type="ECO:0000256" key="2">
    <source>
        <dbReference type="ARBA" id="ARBA00012438"/>
    </source>
</evidence>
<accession>A0A285R5S6</accession>
<evidence type="ECO:0000256" key="6">
    <source>
        <dbReference type="SAM" id="Coils"/>
    </source>
</evidence>
<evidence type="ECO:0000313" key="9">
    <source>
        <dbReference type="EMBL" id="SOB89128.1"/>
    </source>
</evidence>
<feature type="coiled-coil region" evidence="6">
    <location>
        <begin position="212"/>
        <end position="246"/>
    </location>
</feature>
<keyword evidence="3" id="KW-0597">Phosphoprotein</keyword>
<feature type="transmembrane region" description="Helical" evidence="7">
    <location>
        <begin position="182"/>
        <end position="202"/>
    </location>
</feature>
<feature type="domain" description="Histidine kinase" evidence="8">
    <location>
        <begin position="246"/>
        <end position="463"/>
    </location>
</feature>
<evidence type="ECO:0000256" key="7">
    <source>
        <dbReference type="SAM" id="Phobius"/>
    </source>
</evidence>
<keyword evidence="4" id="KW-0808">Transferase</keyword>
<dbReference type="InterPro" id="IPR050351">
    <property type="entry name" value="BphY/WalK/GraS-like"/>
</dbReference>
<dbReference type="PANTHER" id="PTHR42878">
    <property type="entry name" value="TWO-COMPONENT HISTIDINE KINASE"/>
    <property type="match status" value="1"/>
</dbReference>
<dbReference type="AlphaFoldDB" id="A0A285R5S6"/>
<dbReference type="InterPro" id="IPR003594">
    <property type="entry name" value="HATPase_dom"/>
</dbReference>
<feature type="transmembrane region" description="Helical" evidence="7">
    <location>
        <begin position="12"/>
        <end position="33"/>
    </location>
</feature>
<dbReference type="PROSITE" id="PS50109">
    <property type="entry name" value="HIS_KIN"/>
    <property type="match status" value="1"/>
</dbReference>
<evidence type="ECO:0000256" key="1">
    <source>
        <dbReference type="ARBA" id="ARBA00000085"/>
    </source>
</evidence>
<organism evidence="9 10">
    <name type="scientific">Stappia indica</name>
    <dbReference type="NCBI Taxonomy" id="538381"/>
    <lineage>
        <taxon>Bacteria</taxon>
        <taxon>Pseudomonadati</taxon>
        <taxon>Pseudomonadota</taxon>
        <taxon>Alphaproteobacteria</taxon>
        <taxon>Hyphomicrobiales</taxon>
        <taxon>Stappiaceae</taxon>
        <taxon>Stappia</taxon>
    </lineage>
</organism>
<keyword evidence="7" id="KW-1133">Transmembrane helix</keyword>
<dbReference type="STRING" id="538381.GCA_001696535_01118"/>
<keyword evidence="7" id="KW-0472">Membrane</keyword>
<dbReference type="CDD" id="cd00082">
    <property type="entry name" value="HisKA"/>
    <property type="match status" value="1"/>
</dbReference>
<dbReference type="RefSeq" id="WP_067216934.1">
    <property type="nucleotide sequence ID" value="NZ_JAJGNR010000001.1"/>
</dbReference>
<dbReference type="InterPro" id="IPR036890">
    <property type="entry name" value="HATPase_C_sf"/>
</dbReference>
<dbReference type="GO" id="GO:0030295">
    <property type="term" value="F:protein kinase activator activity"/>
    <property type="evidence" value="ECO:0007669"/>
    <property type="project" value="TreeGrafter"/>
</dbReference>
<dbReference type="PRINTS" id="PR00344">
    <property type="entry name" value="BCTRLSENSOR"/>
</dbReference>
<dbReference type="GO" id="GO:0000156">
    <property type="term" value="F:phosphorelay response regulator activity"/>
    <property type="evidence" value="ECO:0007669"/>
    <property type="project" value="TreeGrafter"/>
</dbReference>
<dbReference type="OrthoDB" id="7179697at2"/>
<protein>
    <recommendedName>
        <fullName evidence="2">histidine kinase</fullName>
        <ecNumber evidence="2">2.7.13.3</ecNumber>
    </recommendedName>
</protein>
<keyword evidence="10" id="KW-1185">Reference proteome</keyword>
<keyword evidence="6" id="KW-0175">Coiled coil</keyword>
<dbReference type="Gene3D" id="1.10.287.130">
    <property type="match status" value="1"/>
</dbReference>
<dbReference type="Gene3D" id="3.30.565.10">
    <property type="entry name" value="Histidine kinase-like ATPase, C-terminal domain"/>
    <property type="match status" value="1"/>
</dbReference>
<sequence length="474" mass="52494">MDLSTRWVRTLYVFLMIGVAIISASLFFVVSTLNRQNSEDRSEYRQSLIWYTAQLGVEYQDLMHALNTMIVHDGRPQDSQDVTARFDILWSRAMRLDEGEAGHELVRVNGSVPLMGELEAVLRAADPLMPAIAGGDVLAARKLRSDFVGLQATIDSFRSAVYRLQLDAASRQRAALQRTVNLVLALIVGLLVAGVSMGLLLLRDRSRLMRLQAQLERRVAERTSELAKANADLLAANERLTQFNNLASHDLKEPVRKITVFSDLLLEGVANKDRETIDYAANVMKASAGRAKTLISNLLNYSAASDRELSREAVPLAHLVERVRDSLSELIRENGAEVVLRDADAVLSGDAVFLEQLFQNLIGNAIKFRHPDRAPVVEVTAERLGNGATAGVVIRDNGIGFDMQHKAQVFEPFRRLHSRDRYAGTGMGLAICQAIARRHGWDIDAVSEPGRGSEFRIDFMPGVARLPNMVEAAE</sequence>
<proteinExistence type="predicted"/>
<dbReference type="SMART" id="SM00388">
    <property type="entry name" value="HisKA"/>
    <property type="match status" value="1"/>
</dbReference>
<dbReference type="Proteomes" id="UP000219331">
    <property type="component" value="Unassembled WGS sequence"/>
</dbReference>
<keyword evidence="5 9" id="KW-0418">Kinase</keyword>
<dbReference type="GO" id="GO:0007234">
    <property type="term" value="P:osmosensory signaling via phosphorelay pathway"/>
    <property type="evidence" value="ECO:0007669"/>
    <property type="project" value="TreeGrafter"/>
</dbReference>